<feature type="compositionally biased region" description="Basic and acidic residues" evidence="4">
    <location>
        <begin position="66"/>
        <end position="77"/>
    </location>
</feature>
<name>A0A3N2RMI6_LYSEN</name>
<dbReference type="EMBL" id="RCTY01000011">
    <property type="protein sequence ID" value="ROU08614.1"/>
    <property type="molecule type" value="Genomic_DNA"/>
</dbReference>
<evidence type="ECO:0000256" key="3">
    <source>
        <dbReference type="SAM" id="Coils"/>
    </source>
</evidence>
<feature type="compositionally biased region" description="Basic residues" evidence="4">
    <location>
        <begin position="204"/>
        <end position="226"/>
    </location>
</feature>
<feature type="compositionally biased region" description="Gly residues" evidence="4">
    <location>
        <begin position="81"/>
        <end position="93"/>
    </location>
</feature>
<gene>
    <name evidence="5" type="ORF">D9T17_03630</name>
</gene>
<feature type="coiled-coil region" evidence="3">
    <location>
        <begin position="457"/>
        <end position="516"/>
    </location>
</feature>
<feature type="compositionally biased region" description="Basic residues" evidence="4">
    <location>
        <begin position="282"/>
        <end position="291"/>
    </location>
</feature>
<evidence type="ECO:0000256" key="1">
    <source>
        <dbReference type="ARBA" id="ARBA00004196"/>
    </source>
</evidence>
<feature type="compositionally biased region" description="Basic residues" evidence="4">
    <location>
        <begin position="261"/>
        <end position="271"/>
    </location>
</feature>
<sequence>MRRRSRAGGARRGRGGADRRGALGRRAADLYAAGQHRAGVDPLLRARGPGGQGRRGGAAHRSRPGRHPDSRTRRQDRTGPGQVGQGTGRTRGQGGRRRSRARRRRRRVGHGQGRGGDPARTDLATGLRPPPGRPGQGRARTAAQARTTRRRARRGRAPAPGRRTGNPQARRAARLLRRAATPVGSARRARRHRPAWVQQQLDRRAHRRRQLDHARQQGRRGGRQRRRDAGAGLGAGARPSRPARRPGRAAEFRCAAAARAARTHRRHRRRAGPQVRVGRGPLLRHRHRPAGRPRPGVAARHERAGDRTGRGGGRGSGAMSRFLRRAAALVLAAASFAAAAAAPLRVDGEVYARRSSPLMPPNVERMWQFAITQLAPDGAPVKRGQTVISFDSSDVIKQLTEKRSQLKEKQSELEKLDLELAERERTERLATAEALAALEKAKRKTEQPAELIAGIEYRKLVVARQQAERKMELARKREVLSAEQRRQERRLLAAERDQLQADVDRLQRSLKALDVVAPRDGLMMHRSNFEGEKFDVGSQVWVGQTVAEIPDMATLAVRAELAERELSQVEVGAPVRIVVEGGAGRALRGKVASVGRAVRSKSQVQPVPVLDLDVQLDDAHAPLRPGQAVRVEISAAASASAARKANAGAGR</sequence>
<feature type="region of interest" description="Disordered" evidence="4">
    <location>
        <begin position="1"/>
        <end position="317"/>
    </location>
</feature>
<dbReference type="Gene3D" id="2.40.30.170">
    <property type="match status" value="1"/>
</dbReference>
<feature type="compositionally biased region" description="Low complexity" evidence="4">
    <location>
        <begin position="136"/>
        <end position="146"/>
    </location>
</feature>
<protein>
    <submittedName>
        <fullName evidence="5">HlyD family efflux transporter periplasmic adaptor subunit</fullName>
    </submittedName>
</protein>
<evidence type="ECO:0000313" key="6">
    <source>
        <dbReference type="Proteomes" id="UP000275910"/>
    </source>
</evidence>
<evidence type="ECO:0000256" key="2">
    <source>
        <dbReference type="ARBA" id="ARBA00023054"/>
    </source>
</evidence>
<organism evidence="5 6">
    <name type="scientific">Lysobacter enzymogenes</name>
    <dbReference type="NCBI Taxonomy" id="69"/>
    <lineage>
        <taxon>Bacteria</taxon>
        <taxon>Pseudomonadati</taxon>
        <taxon>Pseudomonadota</taxon>
        <taxon>Gammaproteobacteria</taxon>
        <taxon>Lysobacterales</taxon>
        <taxon>Lysobacteraceae</taxon>
        <taxon>Lysobacter</taxon>
    </lineage>
</organism>
<dbReference type="InterPro" id="IPR050465">
    <property type="entry name" value="UPF0194_transport"/>
</dbReference>
<comment type="caution">
    <text evidence="5">The sequence shown here is derived from an EMBL/GenBank/DDBJ whole genome shotgun (WGS) entry which is preliminary data.</text>
</comment>
<evidence type="ECO:0000313" key="5">
    <source>
        <dbReference type="EMBL" id="ROU08614.1"/>
    </source>
</evidence>
<feature type="compositionally biased region" description="Basic residues" evidence="4">
    <location>
        <begin position="147"/>
        <end position="156"/>
    </location>
</feature>
<dbReference type="GO" id="GO:0030313">
    <property type="term" value="C:cell envelope"/>
    <property type="evidence" value="ECO:0007669"/>
    <property type="project" value="UniProtKB-SubCell"/>
</dbReference>
<comment type="subcellular location">
    <subcellularLocation>
        <location evidence="1">Cell envelope</location>
    </subcellularLocation>
</comment>
<proteinExistence type="predicted"/>
<reference evidence="5 6" key="1">
    <citation type="submission" date="2018-10" db="EMBL/GenBank/DDBJ databases">
        <title>The genome of Lysobacter enzymogenes OH11.</title>
        <authorList>
            <person name="Liu F."/>
            <person name="Zhao Y."/>
            <person name="Qian G."/>
            <person name="Chen Y."/>
            <person name="Xu H."/>
        </authorList>
    </citation>
    <scope>NUCLEOTIDE SEQUENCE [LARGE SCALE GENOMIC DNA]</scope>
    <source>
        <strain evidence="5 6">OH11</strain>
    </source>
</reference>
<evidence type="ECO:0000256" key="4">
    <source>
        <dbReference type="SAM" id="MobiDB-lite"/>
    </source>
</evidence>
<feature type="coiled-coil region" evidence="3">
    <location>
        <begin position="396"/>
        <end position="426"/>
    </location>
</feature>
<dbReference type="AlphaFoldDB" id="A0A3N2RMI6"/>
<keyword evidence="2 3" id="KW-0175">Coiled coil</keyword>
<accession>A0A3N2RMI6</accession>
<feature type="compositionally biased region" description="Basic residues" evidence="4">
    <location>
        <begin position="94"/>
        <end position="109"/>
    </location>
</feature>
<dbReference type="PANTHER" id="PTHR32347">
    <property type="entry name" value="EFFLUX SYSTEM COMPONENT YKNX-RELATED"/>
    <property type="match status" value="1"/>
</dbReference>
<dbReference type="Proteomes" id="UP000275910">
    <property type="component" value="Unassembled WGS sequence"/>
</dbReference>
<dbReference type="PANTHER" id="PTHR32347:SF23">
    <property type="entry name" value="BLL5650 PROTEIN"/>
    <property type="match status" value="1"/>
</dbReference>
<feature type="compositionally biased region" description="Basic and acidic residues" evidence="4">
    <location>
        <begin position="299"/>
        <end position="309"/>
    </location>
</feature>
<feature type="compositionally biased region" description="Basic residues" evidence="4">
    <location>
        <begin position="1"/>
        <end position="14"/>
    </location>
</feature>
<dbReference type="SUPFAM" id="SSF111369">
    <property type="entry name" value="HlyD-like secretion proteins"/>
    <property type="match status" value="1"/>
</dbReference>